<organism evidence="2">
    <name type="scientific">marine metagenome</name>
    <dbReference type="NCBI Taxonomy" id="408172"/>
    <lineage>
        <taxon>unclassified sequences</taxon>
        <taxon>metagenomes</taxon>
        <taxon>ecological metagenomes</taxon>
    </lineage>
</organism>
<feature type="region of interest" description="Disordered" evidence="1">
    <location>
        <begin position="1"/>
        <end position="44"/>
    </location>
</feature>
<evidence type="ECO:0008006" key="3">
    <source>
        <dbReference type="Google" id="ProtNLM"/>
    </source>
</evidence>
<evidence type="ECO:0000313" key="2">
    <source>
        <dbReference type="EMBL" id="SVC43772.1"/>
    </source>
</evidence>
<evidence type="ECO:0000256" key="1">
    <source>
        <dbReference type="SAM" id="MobiDB-lite"/>
    </source>
</evidence>
<dbReference type="AlphaFoldDB" id="A0A382M8R2"/>
<reference evidence="2" key="1">
    <citation type="submission" date="2018-05" db="EMBL/GenBank/DDBJ databases">
        <authorList>
            <person name="Lanie J.A."/>
            <person name="Ng W.-L."/>
            <person name="Kazmierczak K.M."/>
            <person name="Andrzejewski T.M."/>
            <person name="Davidsen T.M."/>
            <person name="Wayne K.J."/>
            <person name="Tettelin H."/>
            <person name="Glass J.I."/>
            <person name="Rusch D."/>
            <person name="Podicherti R."/>
            <person name="Tsui H.-C.T."/>
            <person name="Winkler M.E."/>
        </authorList>
    </citation>
    <scope>NUCLEOTIDE SEQUENCE</scope>
</reference>
<feature type="compositionally biased region" description="Basic and acidic residues" evidence="1">
    <location>
        <begin position="1"/>
        <end position="11"/>
    </location>
</feature>
<gene>
    <name evidence="2" type="ORF">METZ01_LOCUS296626</name>
</gene>
<accession>A0A382M8R2</accession>
<proteinExistence type="predicted"/>
<name>A0A382M8R2_9ZZZZ</name>
<dbReference type="EMBL" id="UINC01091193">
    <property type="protein sequence ID" value="SVC43772.1"/>
    <property type="molecule type" value="Genomic_DNA"/>
</dbReference>
<protein>
    <recommendedName>
        <fullName evidence="3">DUF5681 domain-containing protein</fullName>
    </recommendedName>
</protein>
<sequence length="108" mass="12082">MSVDKQRENRESITGNKETFGRGEHPNSKANLTPFKEGVSGNPSGRPFKYVNLAKALSRVGKLPPYDFDFAPPDHRTAVLHKIWHRASEGSIQHIKILAELGCLNEDE</sequence>